<dbReference type="EMBL" id="CADCUX010000455">
    <property type="protein sequence ID" value="CAA9423014.1"/>
    <property type="molecule type" value="Genomic_DNA"/>
</dbReference>
<reference evidence="2" key="1">
    <citation type="submission" date="2020-02" db="EMBL/GenBank/DDBJ databases">
        <authorList>
            <person name="Meier V. D."/>
        </authorList>
    </citation>
    <scope>NUCLEOTIDE SEQUENCE</scope>
    <source>
        <strain evidence="2">AVDCRST_MAG51</strain>
    </source>
</reference>
<feature type="compositionally biased region" description="Basic and acidic residues" evidence="1">
    <location>
        <begin position="52"/>
        <end position="74"/>
    </location>
</feature>
<dbReference type="AlphaFoldDB" id="A0A6J4PS99"/>
<feature type="non-terminal residue" evidence="2">
    <location>
        <position position="1"/>
    </location>
</feature>
<protein>
    <submittedName>
        <fullName evidence="2">Polyhydroxyalkanoate granule-associated protein PhaF</fullName>
    </submittedName>
</protein>
<feature type="compositionally biased region" description="Gly residues" evidence="1">
    <location>
        <begin position="34"/>
        <end position="47"/>
    </location>
</feature>
<feature type="region of interest" description="Disordered" evidence="1">
    <location>
        <begin position="1"/>
        <end position="174"/>
    </location>
</feature>
<feature type="non-terminal residue" evidence="2">
    <location>
        <position position="174"/>
    </location>
</feature>
<feature type="compositionally biased region" description="Basic residues" evidence="1">
    <location>
        <begin position="75"/>
        <end position="87"/>
    </location>
</feature>
<gene>
    <name evidence="2" type="ORF">AVDCRST_MAG51-2145</name>
</gene>
<proteinExistence type="predicted"/>
<evidence type="ECO:0000313" key="2">
    <source>
        <dbReference type="EMBL" id="CAA9423014.1"/>
    </source>
</evidence>
<accession>A0A6J4PS99</accession>
<name>A0A6J4PS99_9BURK</name>
<organism evidence="2">
    <name type="scientific">uncultured Ramlibacter sp</name>
    <dbReference type="NCBI Taxonomy" id="260755"/>
    <lineage>
        <taxon>Bacteria</taxon>
        <taxon>Pseudomonadati</taxon>
        <taxon>Pseudomonadota</taxon>
        <taxon>Betaproteobacteria</taxon>
        <taxon>Burkholderiales</taxon>
        <taxon>Comamonadaceae</taxon>
        <taxon>Ramlibacter</taxon>
        <taxon>environmental samples</taxon>
    </lineage>
</organism>
<sequence length="174" mass="18877">GQEDASIRGQRRRQEERRPVLQHRQGVGQPDLAGGPGRLRQGAGGRRQGVRHPGEGRPVDAAQDPERRRGEAVRGHHPHGQHGHRPVLARLGPVGQARDHFRGARVQGAEQAGRALGQGRGGADRPHRRTQSQRGQAERPGGRCQDVARFGRRQRCHQADGQAGRAQDGQSGGL</sequence>
<evidence type="ECO:0000256" key="1">
    <source>
        <dbReference type="SAM" id="MobiDB-lite"/>
    </source>
</evidence>